<gene>
    <name evidence="2" type="ORF">PLEPLA_LOCUS28941</name>
</gene>
<dbReference type="AlphaFoldDB" id="A0A9N7YV99"/>
<feature type="compositionally biased region" description="Polar residues" evidence="1">
    <location>
        <begin position="87"/>
        <end position="105"/>
    </location>
</feature>
<accession>A0A9N7YV99</accession>
<dbReference type="Proteomes" id="UP001153269">
    <property type="component" value="Unassembled WGS sequence"/>
</dbReference>
<name>A0A9N7YV99_PLEPL</name>
<protein>
    <submittedName>
        <fullName evidence="2">Uncharacterized protein</fullName>
    </submittedName>
</protein>
<sequence length="105" mass="11720">MKLAGRKTPHDGSLAYRKSSGVLSAKPPGETKGSGDRWTERPLHERREEEEEEARDGRRSAGRGGTPRNKDASRRRRWKQMGEAQLDTCSIRQVSTGSRANDQSA</sequence>
<dbReference type="EMBL" id="CADEAL010002579">
    <property type="protein sequence ID" value="CAB1441156.1"/>
    <property type="molecule type" value="Genomic_DNA"/>
</dbReference>
<evidence type="ECO:0000313" key="2">
    <source>
        <dbReference type="EMBL" id="CAB1441156.1"/>
    </source>
</evidence>
<proteinExistence type="predicted"/>
<keyword evidence="3" id="KW-1185">Reference proteome</keyword>
<feature type="region of interest" description="Disordered" evidence="1">
    <location>
        <begin position="1"/>
        <end position="105"/>
    </location>
</feature>
<feature type="compositionally biased region" description="Basic and acidic residues" evidence="1">
    <location>
        <begin position="33"/>
        <end position="47"/>
    </location>
</feature>
<reference evidence="2" key="1">
    <citation type="submission" date="2020-03" db="EMBL/GenBank/DDBJ databases">
        <authorList>
            <person name="Weist P."/>
        </authorList>
    </citation>
    <scope>NUCLEOTIDE SEQUENCE</scope>
</reference>
<comment type="caution">
    <text evidence="2">The sequence shown here is derived from an EMBL/GenBank/DDBJ whole genome shotgun (WGS) entry which is preliminary data.</text>
</comment>
<evidence type="ECO:0000313" key="3">
    <source>
        <dbReference type="Proteomes" id="UP001153269"/>
    </source>
</evidence>
<organism evidence="2 3">
    <name type="scientific">Pleuronectes platessa</name>
    <name type="common">European plaice</name>
    <dbReference type="NCBI Taxonomy" id="8262"/>
    <lineage>
        <taxon>Eukaryota</taxon>
        <taxon>Metazoa</taxon>
        <taxon>Chordata</taxon>
        <taxon>Craniata</taxon>
        <taxon>Vertebrata</taxon>
        <taxon>Euteleostomi</taxon>
        <taxon>Actinopterygii</taxon>
        <taxon>Neopterygii</taxon>
        <taxon>Teleostei</taxon>
        <taxon>Neoteleostei</taxon>
        <taxon>Acanthomorphata</taxon>
        <taxon>Carangaria</taxon>
        <taxon>Pleuronectiformes</taxon>
        <taxon>Pleuronectoidei</taxon>
        <taxon>Pleuronectidae</taxon>
        <taxon>Pleuronectes</taxon>
    </lineage>
</organism>
<evidence type="ECO:0000256" key="1">
    <source>
        <dbReference type="SAM" id="MobiDB-lite"/>
    </source>
</evidence>